<accession>A0A8K0SP26</accession>
<dbReference type="Proteomes" id="UP000813444">
    <property type="component" value="Unassembled WGS sequence"/>
</dbReference>
<gene>
    <name evidence="2" type="ORF">B0I35DRAFT_242906</name>
</gene>
<reference evidence="2" key="1">
    <citation type="journal article" date="2021" name="Nat. Commun.">
        <title>Genetic determinants of endophytism in the Arabidopsis root mycobiome.</title>
        <authorList>
            <person name="Mesny F."/>
            <person name="Miyauchi S."/>
            <person name="Thiergart T."/>
            <person name="Pickel B."/>
            <person name="Atanasova L."/>
            <person name="Karlsson M."/>
            <person name="Huettel B."/>
            <person name="Barry K.W."/>
            <person name="Haridas S."/>
            <person name="Chen C."/>
            <person name="Bauer D."/>
            <person name="Andreopoulos W."/>
            <person name="Pangilinan J."/>
            <person name="LaButti K."/>
            <person name="Riley R."/>
            <person name="Lipzen A."/>
            <person name="Clum A."/>
            <person name="Drula E."/>
            <person name="Henrissat B."/>
            <person name="Kohler A."/>
            <person name="Grigoriev I.V."/>
            <person name="Martin F.M."/>
            <person name="Hacquard S."/>
        </authorList>
    </citation>
    <scope>NUCLEOTIDE SEQUENCE</scope>
    <source>
        <strain evidence="2">MPI-CAGE-CH-0235</strain>
    </source>
</reference>
<sequence length="141" mass="15612">MWPGGSISDSQASRPPTISHSATSSMFHHPLCRVGDDTTTQPFPLPPPSFSEIQERECVYSVSDAATCLLEHLMRFALGLPRCLLFMAQSRGWEGQRRAARLGWALSSHLLSPLPLSASQIQIGTSRFFPQGCSTLNVRWR</sequence>
<feature type="compositionally biased region" description="Polar residues" evidence="1">
    <location>
        <begin position="7"/>
        <end position="22"/>
    </location>
</feature>
<protein>
    <submittedName>
        <fullName evidence="2">Uncharacterized protein</fullName>
    </submittedName>
</protein>
<name>A0A8K0SP26_9HYPO</name>
<dbReference type="EMBL" id="JAGPNK010000007">
    <property type="protein sequence ID" value="KAH7318450.1"/>
    <property type="molecule type" value="Genomic_DNA"/>
</dbReference>
<evidence type="ECO:0000313" key="3">
    <source>
        <dbReference type="Proteomes" id="UP000813444"/>
    </source>
</evidence>
<keyword evidence="3" id="KW-1185">Reference proteome</keyword>
<evidence type="ECO:0000313" key="2">
    <source>
        <dbReference type="EMBL" id="KAH7318450.1"/>
    </source>
</evidence>
<dbReference type="AlphaFoldDB" id="A0A8K0SP26"/>
<evidence type="ECO:0000256" key="1">
    <source>
        <dbReference type="SAM" id="MobiDB-lite"/>
    </source>
</evidence>
<feature type="region of interest" description="Disordered" evidence="1">
    <location>
        <begin position="1"/>
        <end position="22"/>
    </location>
</feature>
<comment type="caution">
    <text evidence="2">The sequence shown here is derived from an EMBL/GenBank/DDBJ whole genome shotgun (WGS) entry which is preliminary data.</text>
</comment>
<organism evidence="2 3">
    <name type="scientific">Stachybotrys elegans</name>
    <dbReference type="NCBI Taxonomy" id="80388"/>
    <lineage>
        <taxon>Eukaryota</taxon>
        <taxon>Fungi</taxon>
        <taxon>Dikarya</taxon>
        <taxon>Ascomycota</taxon>
        <taxon>Pezizomycotina</taxon>
        <taxon>Sordariomycetes</taxon>
        <taxon>Hypocreomycetidae</taxon>
        <taxon>Hypocreales</taxon>
        <taxon>Stachybotryaceae</taxon>
        <taxon>Stachybotrys</taxon>
    </lineage>
</organism>
<proteinExistence type="predicted"/>